<reference evidence="1" key="1">
    <citation type="submission" date="2013-05" db="EMBL/GenBank/DDBJ databases">
        <authorList>
            <person name="Yim A.K.Y."/>
            <person name="Chan T.F."/>
            <person name="Ji K.M."/>
            <person name="Liu X.Y."/>
            <person name="Zhou J.W."/>
            <person name="Li R.Q."/>
            <person name="Yang K.Y."/>
            <person name="Li J."/>
            <person name="Li M."/>
            <person name="Law P.T.W."/>
            <person name="Wu Y.L."/>
            <person name="Cai Z.L."/>
            <person name="Qin H."/>
            <person name="Bao Y."/>
            <person name="Leung R.K.K."/>
            <person name="Ng P.K.S."/>
            <person name="Zou J."/>
            <person name="Zhong X.J."/>
            <person name="Ran P.X."/>
            <person name="Zhong N.S."/>
            <person name="Liu Z.G."/>
            <person name="Tsui S.K.W."/>
        </authorList>
    </citation>
    <scope>NUCLEOTIDE SEQUENCE</scope>
    <source>
        <strain evidence="1">Derf</strain>
        <tissue evidence="1">Whole organism</tissue>
    </source>
</reference>
<organism evidence="1 2">
    <name type="scientific">Dermatophagoides farinae</name>
    <name type="common">American house dust mite</name>
    <dbReference type="NCBI Taxonomy" id="6954"/>
    <lineage>
        <taxon>Eukaryota</taxon>
        <taxon>Metazoa</taxon>
        <taxon>Ecdysozoa</taxon>
        <taxon>Arthropoda</taxon>
        <taxon>Chelicerata</taxon>
        <taxon>Arachnida</taxon>
        <taxon>Acari</taxon>
        <taxon>Acariformes</taxon>
        <taxon>Sarcoptiformes</taxon>
        <taxon>Astigmata</taxon>
        <taxon>Psoroptidia</taxon>
        <taxon>Analgoidea</taxon>
        <taxon>Pyroglyphidae</taxon>
        <taxon>Dermatophagoidinae</taxon>
        <taxon>Dermatophagoides</taxon>
    </lineage>
</organism>
<dbReference type="Proteomes" id="UP000790347">
    <property type="component" value="Unassembled WGS sequence"/>
</dbReference>
<accession>A0A922I143</accession>
<name>A0A922I143_DERFA</name>
<evidence type="ECO:0000313" key="1">
    <source>
        <dbReference type="EMBL" id="KAH9517893.1"/>
    </source>
</evidence>
<dbReference type="AlphaFoldDB" id="A0A922I143"/>
<keyword evidence="2" id="KW-1185">Reference proteome</keyword>
<protein>
    <submittedName>
        <fullName evidence="1">Uncharacterized protein</fullName>
    </submittedName>
</protein>
<reference evidence="1" key="2">
    <citation type="journal article" date="2022" name="Res Sq">
        <title>Comparative Genomics Reveals Insights into the Divergent Evolution of Astigmatic Mites and Household Pest Adaptations.</title>
        <authorList>
            <person name="Xiong Q."/>
            <person name="Wan A.T.-Y."/>
            <person name="Liu X.-Y."/>
            <person name="Fung C.S.-H."/>
            <person name="Xiao X."/>
            <person name="Malainual N."/>
            <person name="Hou J."/>
            <person name="Wang L."/>
            <person name="Wang M."/>
            <person name="Yang K."/>
            <person name="Cui Y."/>
            <person name="Leung E."/>
            <person name="Nong W."/>
            <person name="Shin S.-K."/>
            <person name="Au S."/>
            <person name="Jeong K.Y."/>
            <person name="Chew F.T."/>
            <person name="Hui J."/>
            <person name="Leung T.F."/>
            <person name="Tungtrongchitr A."/>
            <person name="Zhong N."/>
            <person name="Liu Z."/>
            <person name="Tsui S."/>
        </authorList>
    </citation>
    <scope>NUCLEOTIDE SEQUENCE</scope>
    <source>
        <strain evidence="1">Derf</strain>
        <tissue evidence="1">Whole organism</tissue>
    </source>
</reference>
<proteinExistence type="predicted"/>
<gene>
    <name evidence="1" type="ORF">DERF_008511</name>
</gene>
<comment type="caution">
    <text evidence="1">The sequence shown here is derived from an EMBL/GenBank/DDBJ whole genome shotgun (WGS) entry which is preliminary data.</text>
</comment>
<dbReference type="EMBL" id="ASGP02000003">
    <property type="protein sequence ID" value="KAH9517893.1"/>
    <property type="molecule type" value="Genomic_DNA"/>
</dbReference>
<evidence type="ECO:0000313" key="2">
    <source>
        <dbReference type="Proteomes" id="UP000790347"/>
    </source>
</evidence>
<sequence>MDRQQQQQQQQQVMKNYPLFASDYKSSFNERKVLTK</sequence>